<reference evidence="1 3" key="1">
    <citation type="submission" date="2016-03" db="EMBL/GenBank/DDBJ databases">
        <title>Complete genome of Aminobacter aminovorans KCTC 2477.</title>
        <authorList>
            <person name="Kim K.M."/>
        </authorList>
    </citation>
    <scope>NUCLEOTIDE SEQUENCE [LARGE SCALE GENOMIC DNA]</scope>
    <source>
        <strain evidence="1 3">KCTC 2477</strain>
        <plasmid evidence="1 3">pAA02</plasmid>
    </source>
</reference>
<sequence>MVEIISKRDGPRREDVQVKRLVEQNRATITRLADQISSGAYSARKAPRETPKAQGLIFHHITVGAPAAEADPHVRISLNGRVIVVDQTSGRQFHHIGEIRSRNGADVFVLATRANGFFSPLDDVIAKALSELDGMAIAGDGGEEQLAATIGARLGFA</sequence>
<evidence type="ECO:0000313" key="1">
    <source>
        <dbReference type="EMBL" id="AMS45114.1"/>
    </source>
</evidence>
<dbReference type="EMBL" id="CP015007">
    <property type="protein sequence ID" value="AMS45114.1"/>
    <property type="molecule type" value="Genomic_DNA"/>
</dbReference>
<geneLocation type="plasmid" evidence="1 3">
    <name>pAA02</name>
</geneLocation>
<dbReference type="RefSeq" id="WP_067969105.1">
    <property type="nucleotide sequence ID" value="NZ_CP015007.1"/>
</dbReference>
<accession>A0AAC8YVL9</accession>
<proteinExistence type="predicted"/>
<dbReference type="Proteomes" id="UP000075755">
    <property type="component" value="Plasmid pAA02"/>
</dbReference>
<evidence type="ECO:0000313" key="3">
    <source>
        <dbReference type="Proteomes" id="UP000075755"/>
    </source>
</evidence>
<dbReference type="KEGG" id="aak:AA2016_6213"/>
<protein>
    <submittedName>
        <fullName evidence="1">Uncharacterized protein</fullName>
    </submittedName>
</protein>
<keyword evidence="4" id="KW-1185">Reference proteome</keyword>
<dbReference type="Proteomes" id="UP000577697">
    <property type="component" value="Unassembled WGS sequence"/>
</dbReference>
<dbReference type="AlphaFoldDB" id="A0AAC8YVL9"/>
<dbReference type="EMBL" id="JACICB010000004">
    <property type="protein sequence ID" value="MBB3705131.1"/>
    <property type="molecule type" value="Genomic_DNA"/>
</dbReference>
<evidence type="ECO:0000313" key="4">
    <source>
        <dbReference type="Proteomes" id="UP000577697"/>
    </source>
</evidence>
<gene>
    <name evidence="1" type="ORF">AA2016_6213</name>
    <name evidence="2" type="ORF">FHS67_001441</name>
</gene>
<keyword evidence="1" id="KW-0614">Plasmid</keyword>
<evidence type="ECO:0000313" key="2">
    <source>
        <dbReference type="EMBL" id="MBB3705131.1"/>
    </source>
</evidence>
<organism evidence="1 3">
    <name type="scientific">Aminobacter aminovorans</name>
    <name type="common">Chelatobacter heintzii</name>
    <dbReference type="NCBI Taxonomy" id="83263"/>
    <lineage>
        <taxon>Bacteria</taxon>
        <taxon>Pseudomonadati</taxon>
        <taxon>Pseudomonadota</taxon>
        <taxon>Alphaproteobacteria</taxon>
        <taxon>Hyphomicrobiales</taxon>
        <taxon>Phyllobacteriaceae</taxon>
        <taxon>Aminobacter</taxon>
    </lineage>
</organism>
<name>A0AAC8YVL9_AMIAI</name>
<reference evidence="2 4" key="2">
    <citation type="submission" date="2020-08" db="EMBL/GenBank/DDBJ databases">
        <title>Genomic Encyclopedia of Type Strains, Phase IV (KMG-IV): sequencing the most valuable type-strain genomes for metagenomic binning, comparative biology and taxonomic classification.</title>
        <authorList>
            <person name="Goeker M."/>
        </authorList>
    </citation>
    <scope>NUCLEOTIDE SEQUENCE [LARGE SCALE GENOMIC DNA]</scope>
    <source>
        <strain evidence="2 4">DSM 10368</strain>
    </source>
</reference>